<evidence type="ECO:0000256" key="1">
    <source>
        <dbReference type="ARBA" id="ARBA00022723"/>
    </source>
</evidence>
<dbReference type="InterPro" id="IPR004843">
    <property type="entry name" value="Calcineurin-like_PHP"/>
</dbReference>
<dbReference type="EC" id="3.1.3.16" evidence="4"/>
<evidence type="ECO:0000256" key="4">
    <source>
        <dbReference type="RuleBase" id="RU004273"/>
    </source>
</evidence>
<dbReference type="CDD" id="cd07415">
    <property type="entry name" value="MPP_PP2A_PP4_PP6"/>
    <property type="match status" value="1"/>
</dbReference>
<dbReference type="Pfam" id="PF00149">
    <property type="entry name" value="Metallophos"/>
    <property type="match status" value="1"/>
</dbReference>
<comment type="caution">
    <text evidence="6">The sequence shown here is derived from an EMBL/GenBank/DDBJ whole genome shotgun (WGS) entry which is preliminary data.</text>
</comment>
<dbReference type="InterPro" id="IPR029052">
    <property type="entry name" value="Metallo-depent_PP-like"/>
</dbReference>
<comment type="similarity">
    <text evidence="4">Belongs to the PPP phosphatase family.</text>
</comment>
<keyword evidence="3" id="KW-0464">Manganese</keyword>
<name>A0A8J6AXY0_9EUKA</name>
<keyword evidence="1" id="KW-0479">Metal-binding</keyword>
<proteinExistence type="inferred from homology"/>
<dbReference type="EMBL" id="JAHDYR010000062">
    <property type="protein sequence ID" value="KAG9391143.1"/>
    <property type="molecule type" value="Genomic_DNA"/>
</dbReference>
<evidence type="ECO:0000313" key="7">
    <source>
        <dbReference type="Proteomes" id="UP000717585"/>
    </source>
</evidence>
<dbReference type="PANTHER" id="PTHR45619">
    <property type="entry name" value="SERINE/THREONINE-PROTEIN PHOSPHATASE PP2A-RELATED"/>
    <property type="match status" value="1"/>
</dbReference>
<dbReference type="AlphaFoldDB" id="A0A8J6AXY0"/>
<dbReference type="SUPFAM" id="SSF56300">
    <property type="entry name" value="Metallo-dependent phosphatases"/>
    <property type="match status" value="1"/>
</dbReference>
<dbReference type="OrthoDB" id="1930084at2759"/>
<comment type="catalytic activity">
    <reaction evidence="4">
        <text>O-phospho-L-threonyl-[protein] + H2O = L-threonyl-[protein] + phosphate</text>
        <dbReference type="Rhea" id="RHEA:47004"/>
        <dbReference type="Rhea" id="RHEA-COMP:11060"/>
        <dbReference type="Rhea" id="RHEA-COMP:11605"/>
        <dbReference type="ChEBI" id="CHEBI:15377"/>
        <dbReference type="ChEBI" id="CHEBI:30013"/>
        <dbReference type="ChEBI" id="CHEBI:43474"/>
        <dbReference type="ChEBI" id="CHEBI:61977"/>
        <dbReference type="EC" id="3.1.3.16"/>
    </reaction>
</comment>
<organism evidence="6 7">
    <name type="scientific">Carpediemonas membranifera</name>
    <dbReference type="NCBI Taxonomy" id="201153"/>
    <lineage>
        <taxon>Eukaryota</taxon>
        <taxon>Metamonada</taxon>
        <taxon>Carpediemonas-like organisms</taxon>
        <taxon>Carpediemonas</taxon>
    </lineage>
</organism>
<dbReference type="SMART" id="SM00156">
    <property type="entry name" value="PP2Ac"/>
    <property type="match status" value="1"/>
</dbReference>
<gene>
    <name evidence="6" type="ORF">J8273_7417</name>
</gene>
<keyword evidence="2 4" id="KW-0378">Hydrolase</keyword>
<keyword evidence="7" id="KW-1185">Reference proteome</keyword>
<dbReference type="Gene3D" id="3.60.21.10">
    <property type="match status" value="1"/>
</dbReference>
<sequence length="297" mass="33686">MSLNIDECIETLMRGEFLPESTVKMLCDRAKQLLIEEPNVLRLSTPISVIGDIHGQLYDLFELFNIGGMPPNVNYLFLGDYVDRGAFGVETISLLVCLKLRHPDRIHLLRGNHESRQISQFYGFYMEVTRKYGDVSVWQSFTSLFDYLTVAAIIDGQIFCVHGGLSPSVHTIDRIRQLLRYQELPLEGPLSDLLWSDPSTKEGFAPNSRGAGHFFGANVVEAFCRVNRISHILRAHQICTDGFQVMFDDMLSTVWSAPNYCYRCGNYASILEIEPGLKRNYNVYAAQPAEERAHPPI</sequence>
<evidence type="ECO:0000313" key="6">
    <source>
        <dbReference type="EMBL" id="KAG9391143.1"/>
    </source>
</evidence>
<dbReference type="PROSITE" id="PS00125">
    <property type="entry name" value="SER_THR_PHOSPHATASE"/>
    <property type="match status" value="1"/>
</dbReference>
<dbReference type="InterPro" id="IPR047129">
    <property type="entry name" value="PPA2-like"/>
</dbReference>
<protein>
    <recommendedName>
        <fullName evidence="4">Serine/threonine-protein phosphatase</fullName>
        <ecNumber evidence="4">3.1.3.16</ecNumber>
    </recommendedName>
</protein>
<dbReference type="Proteomes" id="UP000717585">
    <property type="component" value="Unassembled WGS sequence"/>
</dbReference>
<dbReference type="PRINTS" id="PR00114">
    <property type="entry name" value="STPHPHTASE"/>
</dbReference>
<reference evidence="6" key="1">
    <citation type="submission" date="2021-05" db="EMBL/GenBank/DDBJ databases">
        <title>A free-living protist that lacks canonical eukaryotic 1 DNA replication and segregation systems.</title>
        <authorList>
            <person name="Salas-Leiva D.E."/>
            <person name="Tromer E.C."/>
            <person name="Curtis B.A."/>
            <person name="Jerlstrom-Hultqvist J."/>
            <person name="Kolisko M."/>
            <person name="Yi Z."/>
            <person name="Salas-Leiva J.S."/>
            <person name="Gallot-Lavallee L."/>
            <person name="Kops G.J.P.L."/>
            <person name="Archibald J.M."/>
            <person name="Simpson A.G.B."/>
            <person name="Roger A.J."/>
        </authorList>
    </citation>
    <scope>NUCLEOTIDE SEQUENCE</scope>
    <source>
        <strain evidence="6">BICM</strain>
    </source>
</reference>
<evidence type="ECO:0000256" key="2">
    <source>
        <dbReference type="ARBA" id="ARBA00022801"/>
    </source>
</evidence>
<dbReference type="InterPro" id="IPR006186">
    <property type="entry name" value="Ser/Thr-sp_prot-phosphatase"/>
</dbReference>
<evidence type="ECO:0000259" key="5">
    <source>
        <dbReference type="PROSITE" id="PS00125"/>
    </source>
</evidence>
<accession>A0A8J6AXY0</accession>
<dbReference type="GO" id="GO:0046872">
    <property type="term" value="F:metal ion binding"/>
    <property type="evidence" value="ECO:0007669"/>
    <property type="project" value="UniProtKB-KW"/>
</dbReference>
<feature type="domain" description="Serine/threonine specific protein phosphatases" evidence="5">
    <location>
        <begin position="109"/>
        <end position="114"/>
    </location>
</feature>
<evidence type="ECO:0000256" key="3">
    <source>
        <dbReference type="ARBA" id="ARBA00023211"/>
    </source>
</evidence>
<dbReference type="GO" id="GO:0004722">
    <property type="term" value="F:protein serine/threonine phosphatase activity"/>
    <property type="evidence" value="ECO:0007669"/>
    <property type="project" value="UniProtKB-EC"/>
</dbReference>